<comment type="caution">
    <text evidence="1">The sequence shown here is derived from an EMBL/GenBank/DDBJ whole genome shotgun (WGS) entry which is preliminary data.</text>
</comment>
<evidence type="ECO:0000313" key="1">
    <source>
        <dbReference type="EMBL" id="KAK1860117.1"/>
    </source>
</evidence>
<sequence length="318" mass="33393">MASGYYFTQEDPRRATLPPPTHPSAGFVRQGATAIASGGVWPMPHGVVPGHPLWSAQAAAAVAAASAGGPYPPGPPSPAVQSLPPCGPPGTTSTGPSAAPATRTPKGRRTRATNARPRSASPSQPGAAGQARPDVAAASDEDEEELTVGDVLTAVKRSFATVRGSLTELRATTTDVGRQVASGMTKIDRLAVAVEQIAARRAEDRAFLVQLEKKLDDIIERMATAGGGGETSEAAEDPFAWVGIVRKGLLLKLKQDFINAESAWDACKPMEEHNTALVTLVADHLRITREEANARLMTRIPSSRRRNSRAAATVVAYR</sequence>
<keyword evidence="2" id="KW-1185">Reference proteome</keyword>
<dbReference type="EMBL" id="CM020618">
    <property type="protein sequence ID" value="KAK1860117.1"/>
    <property type="molecule type" value="Genomic_DNA"/>
</dbReference>
<proteinExistence type="predicted"/>
<organism evidence="1 2">
    <name type="scientific">Pyropia yezoensis</name>
    <name type="common">Susabi-nori</name>
    <name type="synonym">Porphyra yezoensis</name>
    <dbReference type="NCBI Taxonomy" id="2788"/>
    <lineage>
        <taxon>Eukaryota</taxon>
        <taxon>Rhodophyta</taxon>
        <taxon>Bangiophyceae</taxon>
        <taxon>Bangiales</taxon>
        <taxon>Bangiaceae</taxon>
        <taxon>Pyropia</taxon>
    </lineage>
</organism>
<evidence type="ECO:0000313" key="2">
    <source>
        <dbReference type="Proteomes" id="UP000798662"/>
    </source>
</evidence>
<reference evidence="1" key="1">
    <citation type="submission" date="2019-11" db="EMBL/GenBank/DDBJ databases">
        <title>Nori genome reveals adaptations in red seaweeds to the harsh intertidal environment.</title>
        <authorList>
            <person name="Wang D."/>
            <person name="Mao Y."/>
        </authorList>
    </citation>
    <scope>NUCLEOTIDE SEQUENCE</scope>
    <source>
        <tissue evidence="1">Gametophyte</tissue>
    </source>
</reference>
<name>A0ACC3BQE3_PYRYE</name>
<accession>A0ACC3BQE3</accession>
<protein>
    <submittedName>
        <fullName evidence="1">Uncharacterized protein</fullName>
    </submittedName>
</protein>
<dbReference type="Proteomes" id="UP000798662">
    <property type="component" value="Chromosome 1"/>
</dbReference>
<gene>
    <name evidence="1" type="ORF">I4F81_002707</name>
</gene>